<name>A0A1H6A8M3_9ACTN</name>
<evidence type="ECO:0000256" key="2">
    <source>
        <dbReference type="SAM" id="SignalP"/>
    </source>
</evidence>
<dbReference type="InterPro" id="IPR045925">
    <property type="entry name" value="DUF6344"/>
</dbReference>
<feature type="compositionally biased region" description="Basic and acidic residues" evidence="1">
    <location>
        <begin position="160"/>
        <end position="173"/>
    </location>
</feature>
<feature type="region of interest" description="Disordered" evidence="1">
    <location>
        <begin position="66"/>
        <end position="190"/>
    </location>
</feature>
<feature type="compositionally biased region" description="Basic and acidic residues" evidence="1">
    <location>
        <begin position="181"/>
        <end position="190"/>
    </location>
</feature>
<feature type="compositionally biased region" description="Low complexity" evidence="1">
    <location>
        <begin position="80"/>
        <end position="94"/>
    </location>
</feature>
<evidence type="ECO:0000313" key="3">
    <source>
        <dbReference type="EMBL" id="SEG45103.1"/>
    </source>
</evidence>
<evidence type="ECO:0000313" key="4">
    <source>
        <dbReference type="Proteomes" id="UP000236754"/>
    </source>
</evidence>
<organism evidence="3 4">
    <name type="scientific">Actinacidiphila yanglinensis</name>
    <dbReference type="NCBI Taxonomy" id="310779"/>
    <lineage>
        <taxon>Bacteria</taxon>
        <taxon>Bacillati</taxon>
        <taxon>Actinomycetota</taxon>
        <taxon>Actinomycetes</taxon>
        <taxon>Kitasatosporales</taxon>
        <taxon>Streptomycetaceae</taxon>
        <taxon>Actinacidiphila</taxon>
    </lineage>
</organism>
<accession>A0A1H6A8M3</accession>
<keyword evidence="2" id="KW-0732">Signal</keyword>
<dbReference type="Pfam" id="PF19871">
    <property type="entry name" value="DUF6344"/>
    <property type="match status" value="1"/>
</dbReference>
<gene>
    <name evidence="3" type="ORF">SAMN05216223_105247</name>
</gene>
<dbReference type="RefSeq" id="WP_200823239.1">
    <property type="nucleotide sequence ID" value="NZ_FNVU01000005.1"/>
</dbReference>
<dbReference type="EMBL" id="FNVU01000005">
    <property type="protein sequence ID" value="SEG45103.1"/>
    <property type="molecule type" value="Genomic_DNA"/>
</dbReference>
<keyword evidence="4" id="KW-1185">Reference proteome</keyword>
<feature type="chain" id="PRO_5039519568" evidence="2">
    <location>
        <begin position="29"/>
        <end position="190"/>
    </location>
</feature>
<proteinExistence type="predicted"/>
<reference evidence="3 4" key="1">
    <citation type="submission" date="2016-10" db="EMBL/GenBank/DDBJ databases">
        <authorList>
            <person name="de Groot N.N."/>
        </authorList>
    </citation>
    <scope>NUCLEOTIDE SEQUENCE [LARGE SCALE GENOMIC DNA]</scope>
    <source>
        <strain evidence="3 4">CGMCC 4.2023</strain>
    </source>
</reference>
<feature type="signal peptide" evidence="2">
    <location>
        <begin position="1"/>
        <end position="28"/>
    </location>
</feature>
<evidence type="ECO:0000256" key="1">
    <source>
        <dbReference type="SAM" id="MobiDB-lite"/>
    </source>
</evidence>
<feature type="compositionally biased region" description="Low complexity" evidence="1">
    <location>
        <begin position="141"/>
        <end position="159"/>
    </location>
</feature>
<dbReference type="AlphaFoldDB" id="A0A1H6A8M3"/>
<protein>
    <submittedName>
        <fullName evidence="3">Uncharacterized protein</fullName>
    </submittedName>
</protein>
<dbReference type="Proteomes" id="UP000236754">
    <property type="component" value="Unassembled WGS sequence"/>
</dbReference>
<sequence length="190" mass="19261">MAADIKTFWGALLSVLLKCIAALGFAPADRAAARHQAVATGAGATTTVEPAAQVAVASGAEAAATRVSSVPAPVGPPAQPSRRGAGARIPAPRAAESRLVRRSRGRTLPPTMKQRIGAEAHGTSPSARSLRTGDAPDESGDLGALTAATGAPATSGASADVDRTAPQHREYGPKRARTARATRERFTRAA</sequence>